<name>A0A3D8YGF7_9BACT</name>
<proteinExistence type="predicted"/>
<dbReference type="CDD" id="cd00093">
    <property type="entry name" value="HTH_XRE"/>
    <property type="match status" value="1"/>
</dbReference>
<dbReference type="SMART" id="SM00530">
    <property type="entry name" value="HTH_XRE"/>
    <property type="match status" value="1"/>
</dbReference>
<dbReference type="PROSITE" id="PS50943">
    <property type="entry name" value="HTH_CROC1"/>
    <property type="match status" value="1"/>
</dbReference>
<dbReference type="Gene3D" id="1.10.260.40">
    <property type="entry name" value="lambda repressor-like DNA-binding domains"/>
    <property type="match status" value="1"/>
</dbReference>
<accession>A0A3D8YGF7</accession>
<comment type="caution">
    <text evidence="2">The sequence shown here is derived from an EMBL/GenBank/DDBJ whole genome shotgun (WGS) entry which is preliminary data.</text>
</comment>
<evidence type="ECO:0000313" key="2">
    <source>
        <dbReference type="EMBL" id="REA63446.1"/>
    </source>
</evidence>
<dbReference type="GO" id="GO:0003677">
    <property type="term" value="F:DNA binding"/>
    <property type="evidence" value="ECO:0007669"/>
    <property type="project" value="InterPro"/>
</dbReference>
<dbReference type="Proteomes" id="UP000256373">
    <property type="component" value="Unassembled WGS sequence"/>
</dbReference>
<dbReference type="Pfam" id="PF01381">
    <property type="entry name" value="HTH_3"/>
    <property type="match status" value="1"/>
</dbReference>
<protein>
    <submittedName>
        <fullName evidence="2">XRE family transcriptional regulator</fullName>
    </submittedName>
</protein>
<evidence type="ECO:0000313" key="3">
    <source>
        <dbReference type="Proteomes" id="UP000256373"/>
    </source>
</evidence>
<dbReference type="RefSeq" id="WP_115829193.1">
    <property type="nucleotide sequence ID" value="NZ_QNUL01000002.1"/>
</dbReference>
<dbReference type="InterPro" id="IPR010982">
    <property type="entry name" value="Lambda_DNA-bd_dom_sf"/>
</dbReference>
<dbReference type="InterPro" id="IPR001387">
    <property type="entry name" value="Cro/C1-type_HTH"/>
</dbReference>
<organism evidence="2 3">
    <name type="scientific">Dyadobacter luteus</name>
    <dbReference type="NCBI Taxonomy" id="2259619"/>
    <lineage>
        <taxon>Bacteria</taxon>
        <taxon>Pseudomonadati</taxon>
        <taxon>Bacteroidota</taxon>
        <taxon>Cytophagia</taxon>
        <taxon>Cytophagales</taxon>
        <taxon>Spirosomataceae</taxon>
        <taxon>Dyadobacter</taxon>
    </lineage>
</organism>
<dbReference type="EMBL" id="QNUL01000002">
    <property type="protein sequence ID" value="REA63446.1"/>
    <property type="molecule type" value="Genomic_DNA"/>
</dbReference>
<keyword evidence="3" id="KW-1185">Reference proteome</keyword>
<gene>
    <name evidence="2" type="ORF">DSL64_03075</name>
</gene>
<sequence length="97" mass="11210">MQFGEKIKRLREEKYLLQRQIAASLDIDAPMYSKIERGERKAKRVHVISLARLLDVSEDELLTIWLSDKIIEDVGDETTALAALKRAEQELKRSIKS</sequence>
<reference evidence="2 3" key="1">
    <citation type="submission" date="2018-07" db="EMBL/GenBank/DDBJ databases">
        <title>Dyadobacter roseus sp. nov., isolated from rose rhizosphere soil.</title>
        <authorList>
            <person name="Chen L."/>
        </authorList>
    </citation>
    <scope>NUCLEOTIDE SEQUENCE [LARGE SCALE GENOMIC DNA]</scope>
    <source>
        <strain evidence="2 3">RS19</strain>
    </source>
</reference>
<dbReference type="SUPFAM" id="SSF47413">
    <property type="entry name" value="lambda repressor-like DNA-binding domains"/>
    <property type="match status" value="1"/>
</dbReference>
<evidence type="ECO:0000259" key="1">
    <source>
        <dbReference type="PROSITE" id="PS50943"/>
    </source>
</evidence>
<feature type="domain" description="HTH cro/C1-type" evidence="1">
    <location>
        <begin position="7"/>
        <end position="61"/>
    </location>
</feature>
<dbReference type="AlphaFoldDB" id="A0A3D8YGF7"/>
<dbReference type="OrthoDB" id="4762426at2"/>